<gene>
    <name evidence="3" type="ORF">JCM19235_918</name>
</gene>
<evidence type="ECO:0000313" key="3">
    <source>
        <dbReference type="EMBL" id="GAL19562.1"/>
    </source>
</evidence>
<evidence type="ECO:0000256" key="1">
    <source>
        <dbReference type="SAM" id="Coils"/>
    </source>
</evidence>
<proteinExistence type="predicted"/>
<dbReference type="GO" id="GO:1990281">
    <property type="term" value="C:efflux pump complex"/>
    <property type="evidence" value="ECO:0007669"/>
    <property type="project" value="TreeGrafter"/>
</dbReference>
<evidence type="ECO:0000256" key="2">
    <source>
        <dbReference type="SAM" id="SignalP"/>
    </source>
</evidence>
<dbReference type="Gene3D" id="2.40.30.170">
    <property type="match status" value="1"/>
</dbReference>
<keyword evidence="2" id="KW-0732">Signal</keyword>
<dbReference type="EMBL" id="BBMR01000004">
    <property type="protein sequence ID" value="GAL19562.1"/>
    <property type="molecule type" value="Genomic_DNA"/>
</dbReference>
<dbReference type="Gene3D" id="2.40.50.100">
    <property type="match status" value="1"/>
</dbReference>
<organism evidence="3 4">
    <name type="scientific">Vibrio maritimus</name>
    <dbReference type="NCBI Taxonomy" id="990268"/>
    <lineage>
        <taxon>Bacteria</taxon>
        <taxon>Pseudomonadati</taxon>
        <taxon>Pseudomonadota</taxon>
        <taxon>Gammaproteobacteria</taxon>
        <taxon>Vibrionales</taxon>
        <taxon>Vibrionaceae</taxon>
        <taxon>Vibrio</taxon>
    </lineage>
</organism>
<evidence type="ECO:0000313" key="4">
    <source>
        <dbReference type="Proteomes" id="UP000029228"/>
    </source>
</evidence>
<keyword evidence="1" id="KW-0175">Coiled coil</keyword>
<dbReference type="PANTHER" id="PTHR30469:SF12">
    <property type="entry name" value="MULTIDRUG RESISTANCE PROTEIN MDTA"/>
    <property type="match status" value="1"/>
</dbReference>
<dbReference type="STRING" id="990268.JCM19235_918"/>
<comment type="caution">
    <text evidence="3">The sequence shown here is derived from an EMBL/GenBank/DDBJ whole genome shotgun (WGS) entry which is preliminary data.</text>
</comment>
<feature type="signal peptide" evidence="2">
    <location>
        <begin position="1"/>
        <end position="23"/>
    </location>
</feature>
<feature type="coiled-coil region" evidence="1">
    <location>
        <begin position="110"/>
        <end position="189"/>
    </location>
</feature>
<name>A0A090SJG4_9VIBR</name>
<accession>A0A090SJG4</accession>
<reference evidence="3 4" key="1">
    <citation type="submission" date="2014-09" db="EMBL/GenBank/DDBJ databases">
        <title>Vibrio maritimus JCM 19235. (C45) whole genome shotgun sequence.</title>
        <authorList>
            <person name="Sawabe T."/>
            <person name="Meirelles P."/>
            <person name="Nakanishi M."/>
            <person name="Sayaka M."/>
            <person name="Hattori M."/>
            <person name="Ohkuma M."/>
        </authorList>
    </citation>
    <scope>NUCLEOTIDE SEQUENCE [LARGE SCALE GENOMIC DNA]</scope>
    <source>
        <strain evidence="4">JCM19235</strain>
    </source>
</reference>
<dbReference type="SUPFAM" id="SSF111369">
    <property type="entry name" value="HlyD-like secretion proteins"/>
    <property type="match status" value="1"/>
</dbReference>
<dbReference type="PANTHER" id="PTHR30469">
    <property type="entry name" value="MULTIDRUG RESISTANCE PROTEIN MDTA"/>
    <property type="match status" value="1"/>
</dbReference>
<keyword evidence="4" id="KW-1185">Reference proteome</keyword>
<dbReference type="Gene3D" id="1.10.287.470">
    <property type="entry name" value="Helix hairpin bin"/>
    <property type="match status" value="1"/>
</dbReference>
<dbReference type="Gene3D" id="2.40.420.20">
    <property type="match status" value="1"/>
</dbReference>
<dbReference type="OrthoDB" id="5645220at2"/>
<feature type="chain" id="PRO_5001864563" evidence="2">
    <location>
        <begin position="24"/>
        <end position="439"/>
    </location>
</feature>
<dbReference type="AlphaFoldDB" id="A0A090SJG4"/>
<dbReference type="Proteomes" id="UP000029228">
    <property type="component" value="Unassembled WGS sequence"/>
</dbReference>
<sequence length="439" mass="48449">MKSINKKLLFFPALAVGVVALIAAVNLRPDVPTKPAGDRSRVVDIMPLQPQMSAPVAIGFGRAEPKVQWQAIAEVTGAVIYKHPNLEKGTVIAAGTEILRIDPLDYELKLSQAIADLKSSQTQLARLDQEETNLKQTLSIEMNRLKLAENEYQRRVDLNKRGLTSQSDVDTQQQNMLSQKKLVQEIENQLALMPDERGVSEALVKVNQAKADEAQRSLEKTRITLPMTMRISEVDAEINQVVNLQQTMVTAHLNDVMEVEAQLSIHDLQLLSDTLSWDENQAERGELDKLQATVELSSGNLTATWPAKVARVSETVDANQATAGVILEVSQLPSSNGLAGTPVLVNGMFVKATIEGQKQQSWSVPERALHGDKIYLMNAENRLEMRDVNVEYRRDNQVIISGDLEAGEKVILNDILPAIEGMLLRDSESDDHSAGEVTQ</sequence>
<protein>
    <submittedName>
        <fullName evidence="3">Membrane fusion protein of RND family multidrug efflux pump</fullName>
    </submittedName>
</protein>
<dbReference type="GO" id="GO:0015562">
    <property type="term" value="F:efflux transmembrane transporter activity"/>
    <property type="evidence" value="ECO:0007669"/>
    <property type="project" value="TreeGrafter"/>
</dbReference>